<accession>A0A819Q7Z8</accession>
<gene>
    <name evidence="1" type="ORF">UXM345_LOCUS17567</name>
</gene>
<reference evidence="1" key="1">
    <citation type="submission" date="2021-02" db="EMBL/GenBank/DDBJ databases">
        <authorList>
            <person name="Nowell W R."/>
        </authorList>
    </citation>
    <scope>NUCLEOTIDE SEQUENCE</scope>
</reference>
<dbReference type="AlphaFoldDB" id="A0A819Q7Z8"/>
<evidence type="ECO:0000313" key="2">
    <source>
        <dbReference type="Proteomes" id="UP000663842"/>
    </source>
</evidence>
<dbReference type="EMBL" id="CAJOBF010002293">
    <property type="protein sequence ID" value="CAF4024215.1"/>
    <property type="molecule type" value="Genomic_DNA"/>
</dbReference>
<organism evidence="1 2">
    <name type="scientific">Rotaria magnacalcarata</name>
    <dbReference type="NCBI Taxonomy" id="392030"/>
    <lineage>
        <taxon>Eukaryota</taxon>
        <taxon>Metazoa</taxon>
        <taxon>Spiralia</taxon>
        <taxon>Gnathifera</taxon>
        <taxon>Rotifera</taxon>
        <taxon>Eurotatoria</taxon>
        <taxon>Bdelloidea</taxon>
        <taxon>Philodinida</taxon>
        <taxon>Philodinidae</taxon>
        <taxon>Rotaria</taxon>
    </lineage>
</organism>
<evidence type="ECO:0000313" key="1">
    <source>
        <dbReference type="EMBL" id="CAF4024215.1"/>
    </source>
</evidence>
<evidence type="ECO:0008006" key="3">
    <source>
        <dbReference type="Google" id="ProtNLM"/>
    </source>
</evidence>
<proteinExistence type="predicted"/>
<name>A0A819Q7Z8_9BILA</name>
<sequence length="356" mass="41551">MYDSGVKFVNDYTMIYSGAPSDNKTRKAHGVAICLDPIATKVWKDSGSEWEAVSERIIKIRLKCTPIDITVLSVYSPVNPSTKKVAEDADKFYFDLQDTINNVSTNDMLIIMGDLNARMSGNQQQLSPTNCVGPFTVDVENENGTRLKNLCEINNIIVSNTFFQHKLLHQTFWMHPGNKIWHMLDYTLANKKFRSSVEDVQMYRRASGAIGTDHHLMRTKIKIHLKSRRKCDLQKKISMDAVKLKDEKLVEAFQKDLREMVDDVNVDTISIDEKYELFVSHLKKKAEEHFIPDKKFNRKRKEWLTDEILKIIDKKAMAFVEWENHRGTNLEANYRNKYKRLRKLAKTKIEHRQEEY</sequence>
<dbReference type="Gene3D" id="3.60.10.10">
    <property type="entry name" value="Endonuclease/exonuclease/phosphatase"/>
    <property type="match status" value="1"/>
</dbReference>
<dbReference type="Proteomes" id="UP000663842">
    <property type="component" value="Unassembled WGS sequence"/>
</dbReference>
<protein>
    <recommendedName>
        <fullName evidence="3">Endonuclease/exonuclease/phosphatase domain-containing protein</fullName>
    </recommendedName>
</protein>
<comment type="caution">
    <text evidence="1">The sequence shown here is derived from an EMBL/GenBank/DDBJ whole genome shotgun (WGS) entry which is preliminary data.</text>
</comment>
<dbReference type="SUPFAM" id="SSF56219">
    <property type="entry name" value="DNase I-like"/>
    <property type="match status" value="1"/>
</dbReference>
<dbReference type="InterPro" id="IPR036691">
    <property type="entry name" value="Endo/exonu/phosph_ase_sf"/>
</dbReference>